<gene>
    <name evidence="2" type="ORF">SAMN04487772_102150</name>
</gene>
<evidence type="ECO:0000313" key="3">
    <source>
        <dbReference type="Proteomes" id="UP000199800"/>
    </source>
</evidence>
<keyword evidence="1" id="KW-1133">Transmembrane helix</keyword>
<feature type="transmembrane region" description="Helical" evidence="1">
    <location>
        <begin position="7"/>
        <end position="28"/>
    </location>
</feature>
<dbReference type="AlphaFoldDB" id="A0A1H9YS93"/>
<evidence type="ECO:0000256" key="1">
    <source>
        <dbReference type="SAM" id="Phobius"/>
    </source>
</evidence>
<protein>
    <recommendedName>
        <fullName evidence="4">Methyl-accepting chemotaxis protein</fullName>
    </recommendedName>
</protein>
<organism evidence="2 3">
    <name type="scientific">[Clostridium] polysaccharolyticum</name>
    <dbReference type="NCBI Taxonomy" id="29364"/>
    <lineage>
        <taxon>Bacteria</taxon>
        <taxon>Bacillati</taxon>
        <taxon>Bacillota</taxon>
        <taxon>Clostridia</taxon>
        <taxon>Lachnospirales</taxon>
        <taxon>Lachnospiraceae</taxon>
    </lineage>
</organism>
<dbReference type="OrthoDB" id="2081843at2"/>
<dbReference type="RefSeq" id="WP_092475656.1">
    <property type="nucleotide sequence ID" value="NZ_FOHN01000002.1"/>
</dbReference>
<keyword evidence="1" id="KW-0472">Membrane</keyword>
<dbReference type="Proteomes" id="UP000199800">
    <property type="component" value="Unassembled WGS sequence"/>
</dbReference>
<name>A0A1H9YS93_9FIRM</name>
<dbReference type="EMBL" id="FOHN01000002">
    <property type="protein sequence ID" value="SES71400.1"/>
    <property type="molecule type" value="Genomic_DNA"/>
</dbReference>
<evidence type="ECO:0000313" key="2">
    <source>
        <dbReference type="EMBL" id="SES71400.1"/>
    </source>
</evidence>
<sequence length="157" mass="17097">MENSLKGLLLAAGTIITCIVISLGFFIAREARDTAADGAGQISKLNAEFNESDKVMYDGLTVSGSEVINVINKFRNSNLSVMVENNKCATAYHYELKNKTLGTGETEWALGNKVQSDGYAVQNSNSDSYINPNAQFIGDIIRDVNHVIIGVVFRQTE</sequence>
<accession>A0A1H9YS93</accession>
<dbReference type="STRING" id="29364.SAMN04487772_102150"/>
<proteinExistence type="predicted"/>
<evidence type="ECO:0008006" key="4">
    <source>
        <dbReference type="Google" id="ProtNLM"/>
    </source>
</evidence>
<keyword evidence="1" id="KW-0812">Transmembrane</keyword>
<keyword evidence="3" id="KW-1185">Reference proteome</keyword>
<reference evidence="2 3" key="1">
    <citation type="submission" date="2016-10" db="EMBL/GenBank/DDBJ databases">
        <authorList>
            <person name="de Groot N.N."/>
        </authorList>
    </citation>
    <scope>NUCLEOTIDE SEQUENCE [LARGE SCALE GENOMIC DNA]</scope>
    <source>
        <strain evidence="2 3">DSM 1801</strain>
    </source>
</reference>